<protein>
    <recommendedName>
        <fullName evidence="4">J domain-containing protein</fullName>
    </recommendedName>
</protein>
<organism evidence="5 6">
    <name type="scientific">Aurantiacibacter marinus</name>
    <dbReference type="NCBI Taxonomy" id="874156"/>
    <lineage>
        <taxon>Bacteria</taxon>
        <taxon>Pseudomonadati</taxon>
        <taxon>Pseudomonadota</taxon>
        <taxon>Alphaproteobacteria</taxon>
        <taxon>Sphingomonadales</taxon>
        <taxon>Erythrobacteraceae</taxon>
        <taxon>Aurantiacibacter</taxon>
    </lineage>
</organism>
<dbReference type="STRING" id="874156.GCA_001021555_01034"/>
<keyword evidence="6" id="KW-1185">Reference proteome</keyword>
<dbReference type="GO" id="GO:0005737">
    <property type="term" value="C:cytoplasm"/>
    <property type="evidence" value="ECO:0007669"/>
    <property type="project" value="UniProtKB-SubCell"/>
</dbReference>
<dbReference type="Pfam" id="PF00226">
    <property type="entry name" value="DnaJ"/>
    <property type="match status" value="1"/>
</dbReference>
<dbReference type="Proteomes" id="UP000053455">
    <property type="component" value="Unassembled WGS sequence"/>
</dbReference>
<dbReference type="Gene3D" id="1.10.287.110">
    <property type="entry name" value="DnaJ domain"/>
    <property type="match status" value="1"/>
</dbReference>
<dbReference type="CDD" id="cd06257">
    <property type="entry name" value="DnaJ"/>
    <property type="match status" value="1"/>
</dbReference>
<dbReference type="SMART" id="SM00271">
    <property type="entry name" value="DnaJ"/>
    <property type="match status" value="1"/>
</dbReference>
<name>A0A0H0XQQ0_9SPHN</name>
<dbReference type="PATRIC" id="fig|874156.12.peg.258"/>
<dbReference type="PROSITE" id="PS50076">
    <property type="entry name" value="DNAJ_2"/>
    <property type="match status" value="1"/>
</dbReference>
<dbReference type="InterPro" id="IPR036869">
    <property type="entry name" value="J_dom_sf"/>
</dbReference>
<evidence type="ECO:0000259" key="4">
    <source>
        <dbReference type="PROSITE" id="PS50076"/>
    </source>
</evidence>
<evidence type="ECO:0000313" key="5">
    <source>
        <dbReference type="EMBL" id="KLI64296.1"/>
    </source>
</evidence>
<evidence type="ECO:0000256" key="2">
    <source>
        <dbReference type="ARBA" id="ARBA00022490"/>
    </source>
</evidence>
<sequence length="201" mass="23283">MEESSEFVDYYALLQVSPTCDITMLEKAYRHFAHMYHPDHPDTADVDKFQEILGAYRLLREPNARAEYDKSYKAQKGESFETAHVFDDIRIDAQDALVDAEMHEKMLYFLYKQRREQPEDAGVMVYRLQRMLGCSDDNFDFHVWYLKSKGLIVRTESGTIAITIEGVDHVISMSRAAEEKRLQIPKASRFGDARSDGTQPN</sequence>
<gene>
    <name evidence="5" type="ORF">AAV99_01240</name>
</gene>
<dbReference type="RefSeq" id="WP_047092155.1">
    <property type="nucleotide sequence ID" value="NZ_LBHU01000001.1"/>
</dbReference>
<accession>A0A0H0XQQ0</accession>
<dbReference type="InterPro" id="IPR001623">
    <property type="entry name" value="DnaJ_domain"/>
</dbReference>
<evidence type="ECO:0000256" key="3">
    <source>
        <dbReference type="ARBA" id="ARBA00023186"/>
    </source>
</evidence>
<keyword evidence="3" id="KW-0143">Chaperone</keyword>
<dbReference type="OrthoDB" id="9779889at2"/>
<evidence type="ECO:0000313" key="6">
    <source>
        <dbReference type="Proteomes" id="UP000053455"/>
    </source>
</evidence>
<feature type="domain" description="J" evidence="4">
    <location>
        <begin position="9"/>
        <end position="72"/>
    </location>
</feature>
<comment type="subcellular location">
    <subcellularLocation>
        <location evidence="1">Cytoplasm</location>
    </subcellularLocation>
</comment>
<dbReference type="PANTHER" id="PTHR44313">
    <property type="entry name" value="DNAJ HOMOLOG SUBFAMILY C MEMBER 17"/>
    <property type="match status" value="1"/>
</dbReference>
<dbReference type="GO" id="GO:0000390">
    <property type="term" value="P:spliceosomal complex disassembly"/>
    <property type="evidence" value="ECO:0007669"/>
    <property type="project" value="TreeGrafter"/>
</dbReference>
<dbReference type="SUPFAM" id="SSF46565">
    <property type="entry name" value="Chaperone J-domain"/>
    <property type="match status" value="1"/>
</dbReference>
<keyword evidence="2" id="KW-0963">Cytoplasm</keyword>
<reference evidence="5 6" key="1">
    <citation type="submission" date="2015-04" db="EMBL/GenBank/DDBJ databases">
        <title>The draft genome sequence of Erythrobacter marinus HWDM-33.</title>
        <authorList>
            <person name="Zhuang L."/>
            <person name="Liu Y."/>
            <person name="Shao Z."/>
        </authorList>
    </citation>
    <scope>NUCLEOTIDE SEQUENCE [LARGE SCALE GENOMIC DNA]</scope>
    <source>
        <strain evidence="5 6">HWDM-33</strain>
    </source>
</reference>
<proteinExistence type="predicted"/>
<dbReference type="InterPro" id="IPR052094">
    <property type="entry name" value="Pre-mRNA-splicing_ERAD"/>
</dbReference>
<evidence type="ECO:0000256" key="1">
    <source>
        <dbReference type="ARBA" id="ARBA00004496"/>
    </source>
</evidence>
<dbReference type="AlphaFoldDB" id="A0A0H0XQQ0"/>
<comment type="caution">
    <text evidence="5">The sequence shown here is derived from an EMBL/GenBank/DDBJ whole genome shotgun (WGS) entry which is preliminary data.</text>
</comment>
<dbReference type="EMBL" id="LBHU01000001">
    <property type="protein sequence ID" value="KLI64296.1"/>
    <property type="molecule type" value="Genomic_DNA"/>
</dbReference>
<dbReference type="PANTHER" id="PTHR44313:SF1">
    <property type="entry name" value="DNAJ HOMOLOG SUBFAMILY C MEMBER 17"/>
    <property type="match status" value="1"/>
</dbReference>